<reference evidence="2 3" key="1">
    <citation type="journal article" date="2021" name="Sci. Rep.">
        <title>Genome sequencing of the multicellular alga Astrephomene provides insights into convergent evolution of germ-soma differentiation.</title>
        <authorList>
            <person name="Yamashita S."/>
            <person name="Yamamoto K."/>
            <person name="Matsuzaki R."/>
            <person name="Suzuki S."/>
            <person name="Yamaguchi H."/>
            <person name="Hirooka S."/>
            <person name="Minakuchi Y."/>
            <person name="Miyagishima S."/>
            <person name="Kawachi M."/>
            <person name="Toyoda A."/>
            <person name="Nozaki H."/>
        </authorList>
    </citation>
    <scope>NUCLEOTIDE SEQUENCE [LARGE SCALE GENOMIC DNA]</scope>
    <source>
        <strain evidence="2 3">NIES-4017</strain>
    </source>
</reference>
<accession>A0AAD3DR08</accession>
<dbReference type="AlphaFoldDB" id="A0AAD3DR08"/>
<comment type="caution">
    <text evidence="2">The sequence shown here is derived from an EMBL/GenBank/DDBJ whole genome shotgun (WGS) entry which is preliminary data.</text>
</comment>
<evidence type="ECO:0000259" key="1">
    <source>
        <dbReference type="PROSITE" id="PS50076"/>
    </source>
</evidence>
<evidence type="ECO:0000313" key="2">
    <source>
        <dbReference type="EMBL" id="GFR46450.1"/>
    </source>
</evidence>
<dbReference type="Proteomes" id="UP001054857">
    <property type="component" value="Unassembled WGS sequence"/>
</dbReference>
<feature type="domain" description="J" evidence="1">
    <location>
        <begin position="176"/>
        <end position="270"/>
    </location>
</feature>
<dbReference type="PROSITE" id="PS50076">
    <property type="entry name" value="DNAJ_2"/>
    <property type="match status" value="1"/>
</dbReference>
<dbReference type="Gene3D" id="1.10.287.110">
    <property type="entry name" value="DnaJ domain"/>
    <property type="match status" value="1"/>
</dbReference>
<protein>
    <recommendedName>
        <fullName evidence="1">J domain-containing protein</fullName>
    </recommendedName>
</protein>
<dbReference type="PANTHER" id="PTHR36983">
    <property type="entry name" value="DNAJ HOMOLOG SUBFAMILY C MEMBER 13"/>
    <property type="match status" value="1"/>
</dbReference>
<dbReference type="SMART" id="SM00271">
    <property type="entry name" value="DnaJ"/>
    <property type="match status" value="1"/>
</dbReference>
<dbReference type="EMBL" id="BMAR01000014">
    <property type="protein sequence ID" value="GFR46450.1"/>
    <property type="molecule type" value="Genomic_DNA"/>
</dbReference>
<dbReference type="CDD" id="cd06257">
    <property type="entry name" value="DnaJ"/>
    <property type="match status" value="1"/>
</dbReference>
<proteinExistence type="predicted"/>
<feature type="non-terminal residue" evidence="2">
    <location>
        <position position="287"/>
    </location>
</feature>
<dbReference type="PANTHER" id="PTHR36983:SF2">
    <property type="entry name" value="DNAJ HOMOLOG SUBFAMILY C MEMBER 13"/>
    <property type="match status" value="1"/>
</dbReference>
<evidence type="ECO:0000313" key="3">
    <source>
        <dbReference type="Proteomes" id="UP001054857"/>
    </source>
</evidence>
<keyword evidence="3" id="KW-1185">Reference proteome</keyword>
<feature type="non-terminal residue" evidence="2">
    <location>
        <position position="1"/>
    </location>
</feature>
<dbReference type="InterPro" id="IPR001623">
    <property type="entry name" value="DnaJ_domain"/>
</dbReference>
<sequence length="287" mass="31260">SHLAQDYAGLGSGSCPSACLPLRQRSYLGHVLPESLLHVLAAAGGGSGSGGSGSGSGAAAAFAAALCGDSDTPELIWTHSMRTSRLLPALSAHLGDLPARLRQRCGAVWEFAPLPPLSYPELEGEMYCHRYYLRHLADTQRFPNWPLVDHVPLLQSLLAEWRAELSRQPLSLSEAEACEVLGLRPTGHQQAGGGGQQQQLAVNEEELRRAYRVMARKYHPDKNPQGRPMFLKIQAAYERLQAGVAGGQGPQPWRILLLLRAQGVLYDRYGRELSPYKYAGYGLLLDV</sequence>
<dbReference type="GO" id="GO:0006898">
    <property type="term" value="P:receptor-mediated endocytosis"/>
    <property type="evidence" value="ECO:0007669"/>
    <property type="project" value="TreeGrafter"/>
</dbReference>
<dbReference type="GO" id="GO:0007032">
    <property type="term" value="P:endosome organization"/>
    <property type="evidence" value="ECO:0007669"/>
    <property type="project" value="InterPro"/>
</dbReference>
<dbReference type="Pfam" id="PF00226">
    <property type="entry name" value="DnaJ"/>
    <property type="match status" value="1"/>
</dbReference>
<dbReference type="InterPro" id="IPR036869">
    <property type="entry name" value="J_dom_sf"/>
</dbReference>
<gene>
    <name evidence="2" type="ORF">Agub_g8024</name>
</gene>
<dbReference type="SUPFAM" id="SSF46565">
    <property type="entry name" value="Chaperone J-domain"/>
    <property type="match status" value="1"/>
</dbReference>
<name>A0AAD3DR08_9CHLO</name>
<dbReference type="GO" id="GO:0010008">
    <property type="term" value="C:endosome membrane"/>
    <property type="evidence" value="ECO:0007669"/>
    <property type="project" value="TreeGrafter"/>
</dbReference>
<dbReference type="GO" id="GO:2000641">
    <property type="term" value="P:regulation of early endosome to late endosome transport"/>
    <property type="evidence" value="ECO:0007669"/>
    <property type="project" value="InterPro"/>
</dbReference>
<organism evidence="2 3">
    <name type="scientific">Astrephomene gubernaculifera</name>
    <dbReference type="NCBI Taxonomy" id="47775"/>
    <lineage>
        <taxon>Eukaryota</taxon>
        <taxon>Viridiplantae</taxon>
        <taxon>Chlorophyta</taxon>
        <taxon>core chlorophytes</taxon>
        <taxon>Chlorophyceae</taxon>
        <taxon>CS clade</taxon>
        <taxon>Chlamydomonadales</taxon>
        <taxon>Astrephomenaceae</taxon>
        <taxon>Astrephomene</taxon>
    </lineage>
</organism>
<dbReference type="InterPro" id="IPR044978">
    <property type="entry name" value="GRV2/DNAJC13"/>
</dbReference>